<dbReference type="InterPro" id="IPR032675">
    <property type="entry name" value="LRR_dom_sf"/>
</dbReference>
<name>A0A2P5BEF6_TREOI</name>
<dbReference type="InterPro" id="IPR001810">
    <property type="entry name" value="F-box_dom"/>
</dbReference>
<protein>
    <submittedName>
        <fullName evidence="2">F-box domain containing protein</fullName>
    </submittedName>
</protein>
<gene>
    <name evidence="2" type="ORF">TorRG33x02_324050</name>
</gene>
<dbReference type="Proteomes" id="UP000237000">
    <property type="component" value="Unassembled WGS sequence"/>
</dbReference>
<evidence type="ECO:0000259" key="1">
    <source>
        <dbReference type="PROSITE" id="PS50181"/>
    </source>
</evidence>
<reference evidence="3" key="1">
    <citation type="submission" date="2016-06" db="EMBL/GenBank/DDBJ databases">
        <title>Parallel loss of symbiosis genes in relatives of nitrogen-fixing non-legume Parasponia.</title>
        <authorList>
            <person name="Van Velzen R."/>
            <person name="Holmer R."/>
            <person name="Bu F."/>
            <person name="Rutten L."/>
            <person name="Van Zeijl A."/>
            <person name="Liu W."/>
            <person name="Santuari L."/>
            <person name="Cao Q."/>
            <person name="Sharma T."/>
            <person name="Shen D."/>
            <person name="Roswanjaya Y."/>
            <person name="Wardhani T."/>
            <person name="Kalhor M.S."/>
            <person name="Jansen J."/>
            <person name="Van den Hoogen J."/>
            <person name="Gungor B."/>
            <person name="Hartog M."/>
            <person name="Hontelez J."/>
            <person name="Verver J."/>
            <person name="Yang W.-C."/>
            <person name="Schijlen E."/>
            <person name="Repin R."/>
            <person name="Schilthuizen M."/>
            <person name="Schranz E."/>
            <person name="Heidstra R."/>
            <person name="Miyata K."/>
            <person name="Fedorova E."/>
            <person name="Kohlen W."/>
            <person name="Bisseling T."/>
            <person name="Smit S."/>
            <person name="Geurts R."/>
        </authorList>
    </citation>
    <scope>NUCLEOTIDE SEQUENCE [LARGE SCALE GENOMIC DNA]</scope>
    <source>
        <strain evidence="3">cv. RG33-2</strain>
    </source>
</reference>
<dbReference type="Pfam" id="PF00646">
    <property type="entry name" value="F-box"/>
    <property type="match status" value="1"/>
</dbReference>
<dbReference type="InterPro" id="IPR036047">
    <property type="entry name" value="F-box-like_dom_sf"/>
</dbReference>
<keyword evidence="3" id="KW-1185">Reference proteome</keyword>
<comment type="caution">
    <text evidence="2">The sequence shown here is derived from an EMBL/GenBank/DDBJ whole genome shotgun (WGS) entry which is preliminary data.</text>
</comment>
<dbReference type="OrthoDB" id="1867629at2759"/>
<dbReference type="SMART" id="SM00256">
    <property type="entry name" value="FBOX"/>
    <property type="match status" value="1"/>
</dbReference>
<dbReference type="SUPFAM" id="SSF81383">
    <property type="entry name" value="F-box domain"/>
    <property type="match status" value="1"/>
</dbReference>
<dbReference type="AlphaFoldDB" id="A0A2P5BEF6"/>
<dbReference type="EMBL" id="JXTC01000539">
    <property type="protein sequence ID" value="PON47171.1"/>
    <property type="molecule type" value="Genomic_DNA"/>
</dbReference>
<dbReference type="Gene3D" id="3.80.10.10">
    <property type="entry name" value="Ribonuclease Inhibitor"/>
    <property type="match status" value="1"/>
</dbReference>
<evidence type="ECO:0000313" key="3">
    <source>
        <dbReference type="Proteomes" id="UP000237000"/>
    </source>
</evidence>
<proteinExistence type="predicted"/>
<sequence length="185" mass="20949">MEWRFYDFPEGVLEEIFSWLPPQSLMGFKCVCKSWYGLIKSLVKNPVFVNKHLRNIDKIFCPPSCLVFRCSRPGYGPFDLLSSITISDADYESGQLELIIEDFNILGILGKRVIRVCHCYGLVCLADSDGTVTLFNHAIKEYRALPDSCHAEDDYTTIGVGFGNDSKANDNKVVKLNADDRVCYQ</sequence>
<dbReference type="PANTHER" id="PTHR31672">
    <property type="entry name" value="BNACNNG10540D PROTEIN"/>
    <property type="match status" value="1"/>
</dbReference>
<organism evidence="2 3">
    <name type="scientific">Trema orientale</name>
    <name type="common">Charcoal tree</name>
    <name type="synonym">Celtis orientalis</name>
    <dbReference type="NCBI Taxonomy" id="63057"/>
    <lineage>
        <taxon>Eukaryota</taxon>
        <taxon>Viridiplantae</taxon>
        <taxon>Streptophyta</taxon>
        <taxon>Embryophyta</taxon>
        <taxon>Tracheophyta</taxon>
        <taxon>Spermatophyta</taxon>
        <taxon>Magnoliopsida</taxon>
        <taxon>eudicotyledons</taxon>
        <taxon>Gunneridae</taxon>
        <taxon>Pentapetalae</taxon>
        <taxon>rosids</taxon>
        <taxon>fabids</taxon>
        <taxon>Rosales</taxon>
        <taxon>Cannabaceae</taxon>
        <taxon>Trema</taxon>
    </lineage>
</organism>
<accession>A0A2P5BEF6</accession>
<dbReference type="InParanoid" id="A0A2P5BEF6"/>
<dbReference type="InterPro" id="IPR050796">
    <property type="entry name" value="SCF_F-box_component"/>
</dbReference>
<evidence type="ECO:0000313" key="2">
    <source>
        <dbReference type="EMBL" id="PON47171.1"/>
    </source>
</evidence>
<dbReference type="CDD" id="cd22157">
    <property type="entry name" value="F-box_AtFBW1-like"/>
    <property type="match status" value="1"/>
</dbReference>
<dbReference type="PROSITE" id="PS50181">
    <property type="entry name" value="FBOX"/>
    <property type="match status" value="1"/>
</dbReference>
<feature type="domain" description="F-box" evidence="1">
    <location>
        <begin position="2"/>
        <end position="51"/>
    </location>
</feature>